<gene>
    <name evidence="11" type="primary">dbpA_1</name>
    <name evidence="11" type="ORF">Poly30_00600</name>
</gene>
<evidence type="ECO:0000259" key="10">
    <source>
        <dbReference type="PROSITE" id="PS51195"/>
    </source>
</evidence>
<accession>A0A518EKF1</accession>
<dbReference type="InterPro" id="IPR005580">
    <property type="entry name" value="DbpA/CsdA_RNA-bd_dom"/>
</dbReference>
<keyword evidence="1 7" id="KW-0547">Nucleotide-binding</keyword>
<dbReference type="GO" id="GO:0003676">
    <property type="term" value="F:nucleic acid binding"/>
    <property type="evidence" value="ECO:0007669"/>
    <property type="project" value="InterPro"/>
</dbReference>
<dbReference type="PROSITE" id="PS51194">
    <property type="entry name" value="HELICASE_CTER"/>
    <property type="match status" value="1"/>
</dbReference>
<dbReference type="GO" id="GO:0005829">
    <property type="term" value="C:cytosol"/>
    <property type="evidence" value="ECO:0007669"/>
    <property type="project" value="TreeGrafter"/>
</dbReference>
<dbReference type="PANTHER" id="PTHR47959:SF1">
    <property type="entry name" value="ATP-DEPENDENT RNA HELICASE DBPA"/>
    <property type="match status" value="1"/>
</dbReference>
<dbReference type="OrthoDB" id="9805696at2"/>
<feature type="domain" description="Helicase ATP-binding" evidence="8">
    <location>
        <begin position="38"/>
        <end position="209"/>
    </location>
</feature>
<feature type="short sequence motif" description="Q motif" evidence="6">
    <location>
        <begin position="7"/>
        <end position="35"/>
    </location>
</feature>
<evidence type="ECO:0000259" key="8">
    <source>
        <dbReference type="PROSITE" id="PS51192"/>
    </source>
</evidence>
<dbReference type="NCBIfam" id="NF008744">
    <property type="entry name" value="PRK11776.1"/>
    <property type="match status" value="1"/>
</dbReference>
<dbReference type="GO" id="GO:0003724">
    <property type="term" value="F:RNA helicase activity"/>
    <property type="evidence" value="ECO:0007669"/>
    <property type="project" value="UniProtKB-EC"/>
</dbReference>
<keyword evidence="12" id="KW-1185">Reference proteome</keyword>
<dbReference type="AlphaFoldDB" id="A0A518EKF1"/>
<protein>
    <submittedName>
        <fullName evidence="11">ATP-dependent RNA helicase DbpA</fullName>
        <ecNumber evidence="11">3.6.4.13</ecNumber>
    </submittedName>
</protein>
<dbReference type="EMBL" id="CP036434">
    <property type="protein sequence ID" value="QDV04569.1"/>
    <property type="molecule type" value="Genomic_DNA"/>
</dbReference>
<dbReference type="PROSITE" id="PS51195">
    <property type="entry name" value="Q_MOTIF"/>
    <property type="match status" value="1"/>
</dbReference>
<dbReference type="Gene3D" id="3.40.50.300">
    <property type="entry name" value="P-loop containing nucleotide triphosphate hydrolases"/>
    <property type="match status" value="2"/>
</dbReference>
<evidence type="ECO:0000256" key="5">
    <source>
        <dbReference type="ARBA" id="ARBA00038437"/>
    </source>
</evidence>
<dbReference type="InterPro" id="IPR050079">
    <property type="entry name" value="DEAD_box_RNA_helicase"/>
</dbReference>
<evidence type="ECO:0000256" key="6">
    <source>
        <dbReference type="PROSITE-ProRule" id="PRU00552"/>
    </source>
</evidence>
<evidence type="ECO:0000256" key="4">
    <source>
        <dbReference type="ARBA" id="ARBA00022840"/>
    </source>
</evidence>
<keyword evidence="2 7" id="KW-0378">Hydrolase</keyword>
<feature type="domain" description="Helicase C-terminal" evidence="9">
    <location>
        <begin position="241"/>
        <end position="385"/>
    </location>
</feature>
<dbReference type="RefSeq" id="WP_145194025.1">
    <property type="nucleotide sequence ID" value="NZ_CP036434.1"/>
</dbReference>
<dbReference type="Pfam" id="PF03880">
    <property type="entry name" value="DbpA"/>
    <property type="match status" value="1"/>
</dbReference>
<dbReference type="InterPro" id="IPR044742">
    <property type="entry name" value="DEAD/DEAH_RhlB"/>
</dbReference>
<dbReference type="CDD" id="cd00268">
    <property type="entry name" value="DEADc"/>
    <property type="match status" value="1"/>
</dbReference>
<evidence type="ECO:0000313" key="11">
    <source>
        <dbReference type="EMBL" id="QDV04569.1"/>
    </source>
</evidence>
<name>A0A518EKF1_9BACT</name>
<dbReference type="Pfam" id="PF00270">
    <property type="entry name" value="DEAD"/>
    <property type="match status" value="1"/>
</dbReference>
<dbReference type="Proteomes" id="UP000320390">
    <property type="component" value="Chromosome"/>
</dbReference>
<keyword evidence="3 7" id="KW-0347">Helicase</keyword>
<dbReference type="InterPro" id="IPR014001">
    <property type="entry name" value="Helicase_ATP-bd"/>
</dbReference>
<evidence type="ECO:0000313" key="12">
    <source>
        <dbReference type="Proteomes" id="UP000320390"/>
    </source>
</evidence>
<dbReference type="PROSITE" id="PS00039">
    <property type="entry name" value="DEAD_ATP_HELICASE"/>
    <property type="match status" value="1"/>
</dbReference>
<evidence type="ECO:0000256" key="2">
    <source>
        <dbReference type="ARBA" id="ARBA00022801"/>
    </source>
</evidence>
<dbReference type="InterPro" id="IPR012677">
    <property type="entry name" value="Nucleotide-bd_a/b_plait_sf"/>
</dbReference>
<dbReference type="SMART" id="SM00487">
    <property type="entry name" value="DEXDc"/>
    <property type="match status" value="1"/>
</dbReference>
<sequence>MNPPSTPTFESLGLSSELLEAVRAAGFASPTPVQAACIPALLAGRDVVGQSRTGSGKTAAFGLPLLQAIDLERREVQALVLCPTRELASQVARELRGFGAGLGGLTVLELTGGQPARPQREALERGVHLAVGTPGRVQDHLQNGSLHPRSLRHLVLDEADRMLDMGFGPDVRRIVKALPTERRTALFSATFPTSIEEMSRSLQKPDALRVEIEAETAESPAELRGVRQLRCASTPDLRFASLCRLLVDHPHESVIVFCNFKASVAELTEALRRHGVSADRLDGDLDQFHRDQVLARFRNGSIRTLVATDVAGRGIDIDGLDLVINYELPSQPEIYVHRIGRTGRAGKTGTAISLVKGTSDPRIDAIEELTGLTVEPIALDPKTLSNVPAMLATLAGPPPMATILISGGRKDKVRRGDILGALTGEEGALKGSDVGKIEVQDRLSYVAVTEHLARAATARMNKGKIKGKRYRATLIL</sequence>
<evidence type="ECO:0000256" key="1">
    <source>
        <dbReference type="ARBA" id="ARBA00022741"/>
    </source>
</evidence>
<evidence type="ECO:0000259" key="9">
    <source>
        <dbReference type="PROSITE" id="PS51194"/>
    </source>
</evidence>
<dbReference type="Gene3D" id="3.30.70.330">
    <property type="match status" value="1"/>
</dbReference>
<dbReference type="EC" id="3.6.4.13" evidence="11"/>
<dbReference type="InterPro" id="IPR011545">
    <property type="entry name" value="DEAD/DEAH_box_helicase_dom"/>
</dbReference>
<evidence type="ECO:0000256" key="3">
    <source>
        <dbReference type="ARBA" id="ARBA00022806"/>
    </source>
</evidence>
<keyword evidence="4 7" id="KW-0067">ATP-binding</keyword>
<dbReference type="Pfam" id="PF00271">
    <property type="entry name" value="Helicase_C"/>
    <property type="match status" value="1"/>
</dbReference>
<dbReference type="InterPro" id="IPR014014">
    <property type="entry name" value="RNA_helicase_DEAD_Q_motif"/>
</dbReference>
<dbReference type="InterPro" id="IPR001650">
    <property type="entry name" value="Helicase_C-like"/>
</dbReference>
<dbReference type="GO" id="GO:0005524">
    <property type="term" value="F:ATP binding"/>
    <property type="evidence" value="ECO:0007669"/>
    <property type="project" value="UniProtKB-KW"/>
</dbReference>
<comment type="similarity">
    <text evidence="5 7">Belongs to the DEAD box helicase family.</text>
</comment>
<reference evidence="11 12" key="1">
    <citation type="submission" date="2019-02" db="EMBL/GenBank/DDBJ databases">
        <title>Deep-cultivation of Planctomycetes and their phenomic and genomic characterization uncovers novel biology.</title>
        <authorList>
            <person name="Wiegand S."/>
            <person name="Jogler M."/>
            <person name="Boedeker C."/>
            <person name="Pinto D."/>
            <person name="Vollmers J."/>
            <person name="Rivas-Marin E."/>
            <person name="Kohn T."/>
            <person name="Peeters S.H."/>
            <person name="Heuer A."/>
            <person name="Rast P."/>
            <person name="Oberbeckmann S."/>
            <person name="Bunk B."/>
            <person name="Jeske O."/>
            <person name="Meyerdierks A."/>
            <person name="Storesund J.E."/>
            <person name="Kallscheuer N."/>
            <person name="Luecker S."/>
            <person name="Lage O.M."/>
            <person name="Pohl T."/>
            <person name="Merkel B.J."/>
            <person name="Hornburger P."/>
            <person name="Mueller R.-W."/>
            <person name="Bruemmer F."/>
            <person name="Labrenz M."/>
            <person name="Spormann A.M."/>
            <person name="Op den Camp H."/>
            <person name="Overmann J."/>
            <person name="Amann R."/>
            <person name="Jetten M.S.M."/>
            <person name="Mascher T."/>
            <person name="Medema M.H."/>
            <person name="Devos D.P."/>
            <person name="Kaster A.-K."/>
            <person name="Ovreas L."/>
            <person name="Rohde M."/>
            <person name="Galperin M.Y."/>
            <person name="Jogler C."/>
        </authorList>
    </citation>
    <scope>NUCLEOTIDE SEQUENCE [LARGE SCALE GENOMIC DNA]</scope>
    <source>
        <strain evidence="11 12">Poly30</strain>
    </source>
</reference>
<dbReference type="GO" id="GO:0016787">
    <property type="term" value="F:hydrolase activity"/>
    <property type="evidence" value="ECO:0007669"/>
    <property type="project" value="UniProtKB-KW"/>
</dbReference>
<dbReference type="PROSITE" id="PS51192">
    <property type="entry name" value="HELICASE_ATP_BIND_1"/>
    <property type="match status" value="1"/>
</dbReference>
<dbReference type="SUPFAM" id="SSF52540">
    <property type="entry name" value="P-loop containing nucleoside triphosphate hydrolases"/>
    <property type="match status" value="1"/>
</dbReference>
<proteinExistence type="inferred from homology"/>
<dbReference type="InterPro" id="IPR000629">
    <property type="entry name" value="RNA-helicase_DEAD-box_CS"/>
</dbReference>
<dbReference type="InterPro" id="IPR027417">
    <property type="entry name" value="P-loop_NTPase"/>
</dbReference>
<dbReference type="CDD" id="cd18787">
    <property type="entry name" value="SF2_C_DEAD"/>
    <property type="match status" value="1"/>
</dbReference>
<feature type="domain" description="DEAD-box RNA helicase Q" evidence="10">
    <location>
        <begin position="7"/>
        <end position="35"/>
    </location>
</feature>
<dbReference type="SMART" id="SM00490">
    <property type="entry name" value="HELICc"/>
    <property type="match status" value="1"/>
</dbReference>
<dbReference type="PANTHER" id="PTHR47959">
    <property type="entry name" value="ATP-DEPENDENT RNA HELICASE RHLE-RELATED"/>
    <property type="match status" value="1"/>
</dbReference>
<evidence type="ECO:0000256" key="7">
    <source>
        <dbReference type="RuleBase" id="RU000492"/>
    </source>
</evidence>
<organism evidence="11 12">
    <name type="scientific">Saltatorellus ferox</name>
    <dbReference type="NCBI Taxonomy" id="2528018"/>
    <lineage>
        <taxon>Bacteria</taxon>
        <taxon>Pseudomonadati</taxon>
        <taxon>Planctomycetota</taxon>
        <taxon>Planctomycetia</taxon>
        <taxon>Planctomycetia incertae sedis</taxon>
        <taxon>Saltatorellus</taxon>
    </lineage>
</organism>